<evidence type="ECO:0000256" key="6">
    <source>
        <dbReference type="ARBA" id="ARBA00022642"/>
    </source>
</evidence>
<evidence type="ECO:0000256" key="3">
    <source>
        <dbReference type="ARBA" id="ARBA00009400"/>
    </source>
</evidence>
<dbReference type="CDD" id="cd01572">
    <property type="entry name" value="QPRTase"/>
    <property type="match status" value="1"/>
</dbReference>
<comment type="similarity">
    <text evidence="3">Belongs to the NadC/ModD family.</text>
</comment>
<dbReference type="GO" id="GO:0034213">
    <property type="term" value="P:quinolinate catabolic process"/>
    <property type="evidence" value="ECO:0007669"/>
    <property type="project" value="TreeGrafter"/>
</dbReference>
<dbReference type="GO" id="GO:0009435">
    <property type="term" value="P:NAD+ biosynthetic process"/>
    <property type="evidence" value="ECO:0007669"/>
    <property type="project" value="UniProtKB-UniPathway"/>
</dbReference>
<dbReference type="InterPro" id="IPR002638">
    <property type="entry name" value="Quinolinate_PRibosylTrfase_C"/>
</dbReference>
<reference evidence="14" key="1">
    <citation type="submission" date="2018-06" db="EMBL/GenBank/DDBJ databases">
        <authorList>
            <person name="Zhirakovskaya E."/>
        </authorList>
    </citation>
    <scope>NUCLEOTIDE SEQUENCE</scope>
</reference>
<dbReference type="Gene3D" id="3.20.20.70">
    <property type="entry name" value="Aldolase class I"/>
    <property type="match status" value="1"/>
</dbReference>
<comment type="pathway">
    <text evidence="2">Cofactor biosynthesis; NAD(+) biosynthesis; nicotinate D-ribonucleotide from quinolinate: step 1/1.</text>
</comment>
<name>A0A3B1D395_9ZZZZ</name>
<evidence type="ECO:0000256" key="8">
    <source>
        <dbReference type="ARBA" id="ARBA00022679"/>
    </source>
</evidence>
<sequence>MSKKPDKLNKLGKIPIDLRAIKRALFEDAPSGDITTTATVPANAGCEARLVAKQDFTLAGIDLFKAVFLAKDSGVKVVKHFADGESVPKGAVIATISGKARAILTAERVALNYLQRLSAVATLTCKFVKAVEGTRAVILDTRKTVPGYRDLDKYAVRCGGGQNHRHSLSDMALIKENHIAVAGGIKSAVNRVRKKVGSEAMIEVEAGSWTQIAQALEAGAGRIMLDNMKPAQVKKAVKLIEEGAQTESSGNISLKNVKAYAKTGVDYISVGALTHSPTAVDVSLLIDIRTEEVS</sequence>
<evidence type="ECO:0000256" key="2">
    <source>
        <dbReference type="ARBA" id="ARBA00004893"/>
    </source>
</evidence>
<dbReference type="InterPro" id="IPR036068">
    <property type="entry name" value="Nicotinate_pribotase-like_C"/>
</dbReference>
<dbReference type="AlphaFoldDB" id="A0A3B1D395"/>
<dbReference type="GO" id="GO:0005737">
    <property type="term" value="C:cytoplasm"/>
    <property type="evidence" value="ECO:0007669"/>
    <property type="project" value="TreeGrafter"/>
</dbReference>
<comment type="subunit">
    <text evidence="4">Hexamer formed by 3 homodimers.</text>
</comment>
<dbReference type="PANTHER" id="PTHR32179">
    <property type="entry name" value="NICOTINATE-NUCLEOTIDE PYROPHOSPHORYLASE [CARBOXYLATING]"/>
    <property type="match status" value="1"/>
</dbReference>
<dbReference type="EC" id="2.4.2.19" evidence="5"/>
<dbReference type="GO" id="GO:0004514">
    <property type="term" value="F:nicotinate-nucleotide diphosphorylase (carboxylating) activity"/>
    <property type="evidence" value="ECO:0007669"/>
    <property type="project" value="UniProtKB-EC"/>
</dbReference>
<evidence type="ECO:0000256" key="10">
    <source>
        <dbReference type="ARBA" id="ARBA00047445"/>
    </source>
</evidence>
<dbReference type="EMBL" id="UOGB01000264">
    <property type="protein sequence ID" value="VAX23217.1"/>
    <property type="molecule type" value="Genomic_DNA"/>
</dbReference>
<evidence type="ECO:0000256" key="9">
    <source>
        <dbReference type="ARBA" id="ARBA00033102"/>
    </source>
</evidence>
<feature type="domain" description="Quinolinate phosphoribosyl transferase C-terminal" evidence="12">
    <location>
        <begin position="120"/>
        <end position="284"/>
    </location>
</feature>
<dbReference type="Pfam" id="PF02749">
    <property type="entry name" value="QRPTase_N"/>
    <property type="match status" value="1"/>
</dbReference>
<dbReference type="PANTHER" id="PTHR32179:SF3">
    <property type="entry name" value="NICOTINATE-NUCLEOTIDE PYROPHOSPHORYLASE [CARBOXYLATING]"/>
    <property type="match status" value="1"/>
</dbReference>
<gene>
    <name evidence="14" type="ORF">MNBD_NITROSPINAE03-1962</name>
</gene>
<dbReference type="Pfam" id="PF01729">
    <property type="entry name" value="QRPTase_C"/>
    <property type="match status" value="1"/>
</dbReference>
<comment type="function">
    <text evidence="1">Involved in the catabolism of quinolinic acid (QA).</text>
</comment>
<dbReference type="SUPFAM" id="SSF54675">
    <property type="entry name" value="Nicotinate/Quinolinate PRTase N-terminal domain-like"/>
    <property type="match status" value="1"/>
</dbReference>
<dbReference type="FunFam" id="3.90.1170.20:FF:000001">
    <property type="entry name" value="Nicotinate-nucleotide diphosphorylase (Carboxylating)"/>
    <property type="match status" value="1"/>
</dbReference>
<organism evidence="14">
    <name type="scientific">hydrothermal vent metagenome</name>
    <dbReference type="NCBI Taxonomy" id="652676"/>
    <lineage>
        <taxon>unclassified sequences</taxon>
        <taxon>metagenomes</taxon>
        <taxon>ecological metagenomes</taxon>
    </lineage>
</organism>
<dbReference type="InterPro" id="IPR022412">
    <property type="entry name" value="Quinolinate_PRibosylTrfase_N"/>
</dbReference>
<dbReference type="Gene3D" id="3.90.1170.20">
    <property type="entry name" value="Quinolinate phosphoribosyl transferase, N-terminal domain"/>
    <property type="match status" value="1"/>
</dbReference>
<dbReference type="SUPFAM" id="SSF51690">
    <property type="entry name" value="Nicotinate/Quinolinate PRTase C-terminal domain-like"/>
    <property type="match status" value="1"/>
</dbReference>
<evidence type="ECO:0000256" key="11">
    <source>
        <dbReference type="ARBA" id="ARBA00069173"/>
    </source>
</evidence>
<keyword evidence="6" id="KW-0662">Pyridine nucleotide biosynthesis</keyword>
<dbReference type="UniPathway" id="UPA00253">
    <property type="reaction ID" value="UER00331"/>
</dbReference>
<comment type="catalytic activity">
    <reaction evidence="10">
        <text>nicotinate beta-D-ribonucleotide + CO2 + diphosphate = quinolinate + 5-phospho-alpha-D-ribose 1-diphosphate + 2 H(+)</text>
        <dbReference type="Rhea" id="RHEA:12733"/>
        <dbReference type="ChEBI" id="CHEBI:15378"/>
        <dbReference type="ChEBI" id="CHEBI:16526"/>
        <dbReference type="ChEBI" id="CHEBI:29959"/>
        <dbReference type="ChEBI" id="CHEBI:33019"/>
        <dbReference type="ChEBI" id="CHEBI:57502"/>
        <dbReference type="ChEBI" id="CHEBI:58017"/>
        <dbReference type="EC" id="2.4.2.19"/>
    </reaction>
</comment>
<keyword evidence="7 14" id="KW-0328">Glycosyltransferase</keyword>
<evidence type="ECO:0000256" key="7">
    <source>
        <dbReference type="ARBA" id="ARBA00022676"/>
    </source>
</evidence>
<protein>
    <recommendedName>
        <fullName evidence="11">Probable nicotinate-nucleotide pyrophosphorylase [carboxylating]</fullName>
        <ecNumber evidence="5">2.4.2.19</ecNumber>
    </recommendedName>
    <alternativeName>
        <fullName evidence="9">Quinolinate phosphoribosyltransferase [decarboxylating]</fullName>
    </alternativeName>
</protein>
<accession>A0A3B1D395</accession>
<dbReference type="InterPro" id="IPR013785">
    <property type="entry name" value="Aldolase_TIM"/>
</dbReference>
<evidence type="ECO:0000313" key="14">
    <source>
        <dbReference type="EMBL" id="VAX23217.1"/>
    </source>
</evidence>
<dbReference type="PIRSF" id="PIRSF006250">
    <property type="entry name" value="NadC_ModD"/>
    <property type="match status" value="1"/>
</dbReference>
<evidence type="ECO:0000256" key="5">
    <source>
        <dbReference type="ARBA" id="ARBA00011944"/>
    </source>
</evidence>
<evidence type="ECO:0000256" key="4">
    <source>
        <dbReference type="ARBA" id="ARBA00011218"/>
    </source>
</evidence>
<dbReference type="InterPro" id="IPR037128">
    <property type="entry name" value="Quinolinate_PRibosylTase_N_sf"/>
</dbReference>
<dbReference type="NCBIfam" id="TIGR00078">
    <property type="entry name" value="nadC"/>
    <property type="match status" value="1"/>
</dbReference>
<dbReference type="FunFam" id="3.20.20.70:FF:000030">
    <property type="entry name" value="Nicotinate-nucleotide pyrophosphorylase, carboxylating"/>
    <property type="match status" value="1"/>
</dbReference>
<feature type="domain" description="Quinolinate phosphoribosyl transferase N-terminal" evidence="13">
    <location>
        <begin position="33"/>
        <end position="118"/>
    </location>
</feature>
<evidence type="ECO:0000256" key="1">
    <source>
        <dbReference type="ARBA" id="ARBA00003237"/>
    </source>
</evidence>
<dbReference type="InterPro" id="IPR004393">
    <property type="entry name" value="NadC"/>
</dbReference>
<evidence type="ECO:0000259" key="13">
    <source>
        <dbReference type="Pfam" id="PF02749"/>
    </source>
</evidence>
<dbReference type="InterPro" id="IPR027277">
    <property type="entry name" value="NadC/ModD"/>
</dbReference>
<proteinExistence type="inferred from homology"/>
<evidence type="ECO:0000259" key="12">
    <source>
        <dbReference type="Pfam" id="PF01729"/>
    </source>
</evidence>
<keyword evidence="8 14" id="KW-0808">Transferase</keyword>